<proteinExistence type="predicted"/>
<feature type="compositionally biased region" description="Basic and acidic residues" evidence="1">
    <location>
        <begin position="44"/>
        <end position="61"/>
    </location>
</feature>
<evidence type="ECO:0000313" key="2">
    <source>
        <dbReference type="EMBL" id="MBH5384895.1"/>
    </source>
</evidence>
<name>A0ABS0NV55_9BRAD</name>
<evidence type="ECO:0008006" key="4">
    <source>
        <dbReference type="Google" id="ProtNLM"/>
    </source>
</evidence>
<comment type="caution">
    <text evidence="2">The sequence shown here is derived from an EMBL/GenBank/DDBJ whole genome shotgun (WGS) entry which is preliminary data.</text>
</comment>
<dbReference type="EMBL" id="JACEGD010000001">
    <property type="protein sequence ID" value="MBH5384895.1"/>
    <property type="molecule type" value="Genomic_DNA"/>
</dbReference>
<reference evidence="2 3" key="1">
    <citation type="submission" date="2020-07" db="EMBL/GenBank/DDBJ databases">
        <title>Bradyrhizobium diversity isolated from nodules of indigenous legumes of Western Australia.</title>
        <authorList>
            <person name="Klepa M.S."/>
        </authorList>
    </citation>
    <scope>NUCLEOTIDE SEQUENCE [LARGE SCALE GENOMIC DNA]</scope>
    <source>
        <strain evidence="2 3">CNPSo 4019</strain>
    </source>
</reference>
<sequence length="81" mass="8691">MKDYLAFSHILVTVVGGRTGPVDTALATRGHTRHVAKTKNGSVNEDRADREQTGHEGKTNAEVEGGDPSHQGPPKLPHQII</sequence>
<feature type="region of interest" description="Disordered" evidence="1">
    <location>
        <begin position="32"/>
        <end position="81"/>
    </location>
</feature>
<organism evidence="2 3">
    <name type="scientific">Bradyrhizobium diversitatis</name>
    <dbReference type="NCBI Taxonomy" id="2755406"/>
    <lineage>
        <taxon>Bacteria</taxon>
        <taxon>Pseudomonadati</taxon>
        <taxon>Pseudomonadota</taxon>
        <taxon>Alphaproteobacteria</taxon>
        <taxon>Hyphomicrobiales</taxon>
        <taxon>Nitrobacteraceae</taxon>
        <taxon>Bradyrhizobium</taxon>
    </lineage>
</organism>
<evidence type="ECO:0000256" key="1">
    <source>
        <dbReference type="SAM" id="MobiDB-lite"/>
    </source>
</evidence>
<dbReference type="RefSeq" id="WP_156505568.1">
    <property type="nucleotide sequence ID" value="NZ_JACEGD010000001.1"/>
</dbReference>
<dbReference type="Proteomes" id="UP001194539">
    <property type="component" value="Unassembled WGS sequence"/>
</dbReference>
<dbReference type="Gene3D" id="3.40.190.10">
    <property type="entry name" value="Periplasmic binding protein-like II"/>
    <property type="match status" value="1"/>
</dbReference>
<protein>
    <recommendedName>
        <fullName evidence="4">Secreted protein</fullName>
    </recommendedName>
</protein>
<evidence type="ECO:0000313" key="3">
    <source>
        <dbReference type="Proteomes" id="UP001194539"/>
    </source>
</evidence>
<keyword evidence="3" id="KW-1185">Reference proteome</keyword>
<gene>
    <name evidence="2" type="ORF">H1B27_01160</name>
</gene>
<accession>A0ABS0NV55</accession>